<proteinExistence type="inferred from homology"/>
<dbReference type="InterPro" id="IPR010930">
    <property type="entry name" value="Flg_bb/hook_C_dom"/>
</dbReference>
<evidence type="ECO:0000256" key="1">
    <source>
        <dbReference type="ARBA" id="ARBA00009677"/>
    </source>
</evidence>
<gene>
    <name evidence="3" type="ORF">MNBD_GAMMA20-1107</name>
</gene>
<feature type="domain" description="Flagellar basal-body/hook protein C-terminal" evidence="2">
    <location>
        <begin position="36"/>
        <end position="70"/>
    </location>
</feature>
<reference evidence="3" key="1">
    <citation type="submission" date="2018-06" db="EMBL/GenBank/DDBJ databases">
        <authorList>
            <person name="Zhirakovskaya E."/>
        </authorList>
    </citation>
    <scope>NUCLEOTIDE SEQUENCE</scope>
</reference>
<dbReference type="AlphaFoldDB" id="A0A3B1B0Z6"/>
<accession>A0A3B1B0Z6</accession>
<evidence type="ECO:0000313" key="3">
    <source>
        <dbReference type="EMBL" id="VAX03980.1"/>
    </source>
</evidence>
<evidence type="ECO:0000259" key="2">
    <source>
        <dbReference type="Pfam" id="PF06429"/>
    </source>
</evidence>
<protein>
    <recommendedName>
        <fullName evidence="2">Flagellar basal-body/hook protein C-terminal domain-containing protein</fullName>
    </recommendedName>
</protein>
<comment type="similarity">
    <text evidence="1">Belongs to the flagella basal body rod proteins family.</text>
</comment>
<dbReference type="Pfam" id="PF06429">
    <property type="entry name" value="Flg_bbr_C"/>
    <property type="match status" value="1"/>
</dbReference>
<sequence>MNIPALQTGIAGINTALDGMRRNATEIASNTTNPADTARALVDLRTHQHQVEASAKVVKAADEMLGSLLDERA</sequence>
<organism evidence="3">
    <name type="scientific">hydrothermal vent metagenome</name>
    <dbReference type="NCBI Taxonomy" id="652676"/>
    <lineage>
        <taxon>unclassified sequences</taxon>
        <taxon>metagenomes</taxon>
        <taxon>ecological metagenomes</taxon>
    </lineage>
</organism>
<dbReference type="EMBL" id="UOFU01000357">
    <property type="protein sequence ID" value="VAX03980.1"/>
    <property type="molecule type" value="Genomic_DNA"/>
</dbReference>
<name>A0A3B1B0Z6_9ZZZZ</name>